<evidence type="ECO:0000313" key="3">
    <source>
        <dbReference type="Proteomes" id="UP000236740"/>
    </source>
</evidence>
<dbReference type="Pfam" id="PF09837">
    <property type="entry name" value="DUF2064"/>
    <property type="match status" value="1"/>
</dbReference>
<evidence type="ECO:0000313" key="1">
    <source>
        <dbReference type="EMBL" id="QCC47281.1"/>
    </source>
</evidence>
<dbReference type="SUPFAM" id="SSF53448">
    <property type="entry name" value="Nucleotide-diphospho-sugar transferases"/>
    <property type="match status" value="1"/>
</dbReference>
<dbReference type="Gene3D" id="3.90.550.10">
    <property type="entry name" value="Spore Coat Polysaccharide Biosynthesis Protein SpsA, Chain A"/>
    <property type="match status" value="1"/>
</dbReference>
<dbReference type="RefSeq" id="WP_103990119.1">
    <property type="nucleotide sequence ID" value="NZ_CP031311.1"/>
</dbReference>
<dbReference type="InterPro" id="IPR018641">
    <property type="entry name" value="Trfase_1_rSAM/seldom-assoc"/>
</dbReference>
<protein>
    <submittedName>
        <fullName evidence="1">DUF2064 domain-containing protein</fullName>
    </submittedName>
</protein>
<gene>
    <name evidence="1" type="ORF">DV707_06150</name>
    <name evidence="2" type="ORF">SAMN04488133_0318</name>
</gene>
<dbReference type="PANTHER" id="PTHR36529:SF1">
    <property type="entry name" value="GLYCOSYLTRANSFERASE"/>
    <property type="match status" value="1"/>
</dbReference>
<dbReference type="AlphaFoldDB" id="A0A1H5TNC1"/>
<dbReference type="InterPro" id="IPR029044">
    <property type="entry name" value="Nucleotide-diphossugar_trans"/>
</dbReference>
<dbReference type="EMBL" id="CP031311">
    <property type="protein sequence ID" value="QCC47281.1"/>
    <property type="molecule type" value="Genomic_DNA"/>
</dbReference>
<proteinExistence type="predicted"/>
<reference evidence="1 4" key="2">
    <citation type="journal article" date="2019" name="Nat. Commun.">
        <title>A new type of DNA phosphorothioation-based antiviral system in archaea.</title>
        <authorList>
            <person name="Xiong L."/>
            <person name="Liu S."/>
            <person name="Chen S."/>
            <person name="Xiao Y."/>
            <person name="Zhu B."/>
            <person name="Gao Y."/>
            <person name="Zhang Y."/>
            <person name="Chen B."/>
            <person name="Luo J."/>
            <person name="Deng Z."/>
            <person name="Chen X."/>
            <person name="Wang L."/>
            <person name="Chen S."/>
        </authorList>
    </citation>
    <scope>NUCLEOTIDE SEQUENCE [LARGE SCALE GENOMIC DNA]</scope>
    <source>
        <strain evidence="1 4">CGMCC 1.10331</strain>
    </source>
</reference>
<evidence type="ECO:0000313" key="4">
    <source>
        <dbReference type="Proteomes" id="UP000296733"/>
    </source>
</evidence>
<keyword evidence="3" id="KW-1185">Reference proteome</keyword>
<accession>A0A1H5TNC1</accession>
<dbReference type="GeneID" id="39857651"/>
<name>A0A1H5TNC1_9EURY</name>
<dbReference type="PANTHER" id="PTHR36529">
    <property type="entry name" value="SLL1095 PROTEIN"/>
    <property type="match status" value="1"/>
</dbReference>
<sequence>MTVVAVLADPPRPGLALPRLAEASPLSQSEAAELSEAMLRDTLRAVERSGGDLLVNYRPDDLLPESAVDPEESAEDALKSIAADALDDPTAARFEVQVGSTFSARAGNTVSHLLGEEGVQSAAVLRGDAPFVLRSTIDSAAMKLRTHDVVLGPSTDGRVYYAGFKTTIDFAGAFAAPEAETLVDCANDADRDVGFLEMQPTVRTGSDLATLVSTIRARWQAGRVVPERTAEFVVDHGLTVVGSDADGDADLRLVRE</sequence>
<organism evidence="2 3">
    <name type="scientific">Halobellus limi</name>
    <dbReference type="NCBI Taxonomy" id="699433"/>
    <lineage>
        <taxon>Archaea</taxon>
        <taxon>Methanobacteriati</taxon>
        <taxon>Methanobacteriota</taxon>
        <taxon>Stenosarchaea group</taxon>
        <taxon>Halobacteria</taxon>
        <taxon>Halobacteriales</taxon>
        <taxon>Haloferacaceae</taxon>
        <taxon>Halobellus</taxon>
    </lineage>
</organism>
<dbReference type="KEGG" id="hlm:DV707_06150"/>
<dbReference type="OrthoDB" id="168607at2157"/>
<dbReference type="EMBL" id="FNVN01000001">
    <property type="protein sequence ID" value="SEF63718.1"/>
    <property type="molecule type" value="Genomic_DNA"/>
</dbReference>
<dbReference type="Proteomes" id="UP000296733">
    <property type="component" value="Chromosome"/>
</dbReference>
<reference evidence="2 3" key="1">
    <citation type="submission" date="2016-10" db="EMBL/GenBank/DDBJ databases">
        <authorList>
            <person name="de Groot N.N."/>
        </authorList>
    </citation>
    <scope>NUCLEOTIDE SEQUENCE [LARGE SCALE GENOMIC DNA]</scope>
    <source>
        <strain evidence="2 3">CGMCC 1.10331</strain>
    </source>
</reference>
<dbReference type="Proteomes" id="UP000236740">
    <property type="component" value="Unassembled WGS sequence"/>
</dbReference>
<evidence type="ECO:0000313" key="2">
    <source>
        <dbReference type="EMBL" id="SEF63718.1"/>
    </source>
</evidence>